<accession>X1U5M5</accession>
<gene>
    <name evidence="1" type="ORF">S12H4_34972</name>
</gene>
<comment type="caution">
    <text evidence="1">The sequence shown here is derived from an EMBL/GenBank/DDBJ whole genome shotgun (WGS) entry which is preliminary data.</text>
</comment>
<dbReference type="AlphaFoldDB" id="X1U5M5"/>
<reference evidence="1" key="1">
    <citation type="journal article" date="2014" name="Front. Microbiol.">
        <title>High frequency of phylogenetically diverse reductive dehalogenase-homologous genes in deep subseafloor sedimentary metagenomes.</title>
        <authorList>
            <person name="Kawai M."/>
            <person name="Futagami T."/>
            <person name="Toyoda A."/>
            <person name="Takaki Y."/>
            <person name="Nishi S."/>
            <person name="Hori S."/>
            <person name="Arai W."/>
            <person name="Tsubouchi T."/>
            <person name="Morono Y."/>
            <person name="Uchiyama I."/>
            <person name="Ito T."/>
            <person name="Fujiyama A."/>
            <person name="Inagaki F."/>
            <person name="Takami H."/>
        </authorList>
    </citation>
    <scope>NUCLEOTIDE SEQUENCE</scope>
    <source>
        <strain evidence="1">Expedition CK06-06</strain>
    </source>
</reference>
<organism evidence="1">
    <name type="scientific">marine sediment metagenome</name>
    <dbReference type="NCBI Taxonomy" id="412755"/>
    <lineage>
        <taxon>unclassified sequences</taxon>
        <taxon>metagenomes</taxon>
        <taxon>ecological metagenomes</taxon>
    </lineage>
</organism>
<evidence type="ECO:0008006" key="2">
    <source>
        <dbReference type="Google" id="ProtNLM"/>
    </source>
</evidence>
<name>X1U5M5_9ZZZZ</name>
<protein>
    <recommendedName>
        <fullName evidence="2">CARDB domain-containing protein</fullName>
    </recommendedName>
</protein>
<feature type="non-terminal residue" evidence="1">
    <location>
        <position position="1"/>
    </location>
</feature>
<proteinExistence type="predicted"/>
<sequence length="156" mass="17186">TPPPVPPVANPGSIGQLAEVAVGAYTEIRDIIAVSEAAAGDLVTVEVKVKNLHTGYNYISVTGQFDDTALSFSPEYEYVIPWGECSFTGFFNMPNKDVRVHIWSWYWDGSQWQIVGVGDDYSYADIALAVPPEVYAGTISRKELEYDSKRSAIPVY</sequence>
<evidence type="ECO:0000313" key="1">
    <source>
        <dbReference type="EMBL" id="GAI95130.1"/>
    </source>
</evidence>
<dbReference type="EMBL" id="BARW01020737">
    <property type="protein sequence ID" value="GAI95130.1"/>
    <property type="molecule type" value="Genomic_DNA"/>
</dbReference>